<keyword evidence="3 6" id="KW-0812">Transmembrane</keyword>
<evidence type="ECO:0000256" key="1">
    <source>
        <dbReference type="ARBA" id="ARBA00004651"/>
    </source>
</evidence>
<evidence type="ECO:0000313" key="8">
    <source>
        <dbReference type="EMBL" id="CAA9240904.1"/>
    </source>
</evidence>
<feature type="transmembrane region" description="Helical" evidence="6">
    <location>
        <begin position="223"/>
        <end position="248"/>
    </location>
</feature>
<dbReference type="InterPro" id="IPR051449">
    <property type="entry name" value="ABC-2_transporter_component"/>
</dbReference>
<dbReference type="EMBL" id="CADCTK010000336">
    <property type="protein sequence ID" value="CAA9240904.1"/>
    <property type="molecule type" value="Genomic_DNA"/>
</dbReference>
<gene>
    <name evidence="8" type="ORF">AVDCRST_MAG26-1433</name>
</gene>
<proteinExistence type="predicted"/>
<dbReference type="Pfam" id="PF12698">
    <property type="entry name" value="ABC2_membrane_3"/>
    <property type="match status" value="1"/>
</dbReference>
<evidence type="ECO:0000256" key="6">
    <source>
        <dbReference type="SAM" id="Phobius"/>
    </source>
</evidence>
<evidence type="ECO:0000256" key="4">
    <source>
        <dbReference type="ARBA" id="ARBA00022989"/>
    </source>
</evidence>
<feature type="domain" description="ABC-2 type transporter transmembrane" evidence="7">
    <location>
        <begin position="19"/>
        <end position="372"/>
    </location>
</feature>
<feature type="transmembrane region" description="Helical" evidence="6">
    <location>
        <begin position="351"/>
        <end position="372"/>
    </location>
</feature>
<dbReference type="GO" id="GO:0140359">
    <property type="term" value="F:ABC-type transporter activity"/>
    <property type="evidence" value="ECO:0007669"/>
    <property type="project" value="InterPro"/>
</dbReference>
<accession>A0A6J4I5J3</accession>
<evidence type="ECO:0000256" key="5">
    <source>
        <dbReference type="ARBA" id="ARBA00023136"/>
    </source>
</evidence>
<evidence type="ECO:0000259" key="7">
    <source>
        <dbReference type="Pfam" id="PF12698"/>
    </source>
</evidence>
<dbReference type="AlphaFoldDB" id="A0A6J4I5J3"/>
<name>A0A6J4I5J3_9CHLR</name>
<comment type="subcellular location">
    <subcellularLocation>
        <location evidence="1">Cell membrane</location>
        <topology evidence="1">Multi-pass membrane protein</topology>
    </subcellularLocation>
</comment>
<dbReference type="GO" id="GO:0005886">
    <property type="term" value="C:plasma membrane"/>
    <property type="evidence" value="ECO:0007669"/>
    <property type="project" value="UniProtKB-SubCell"/>
</dbReference>
<dbReference type="PANTHER" id="PTHR30294:SF29">
    <property type="entry name" value="MULTIDRUG ABC TRANSPORTER PERMEASE YBHS-RELATED"/>
    <property type="match status" value="1"/>
</dbReference>
<dbReference type="InterPro" id="IPR013525">
    <property type="entry name" value="ABC2_TM"/>
</dbReference>
<feature type="transmembrane region" description="Helical" evidence="6">
    <location>
        <begin position="169"/>
        <end position="194"/>
    </location>
</feature>
<feature type="transmembrane region" description="Helical" evidence="6">
    <location>
        <begin position="20"/>
        <end position="44"/>
    </location>
</feature>
<protein>
    <recommendedName>
        <fullName evidence="7">ABC-2 type transporter transmembrane domain-containing protein</fullName>
    </recommendedName>
</protein>
<evidence type="ECO:0000256" key="3">
    <source>
        <dbReference type="ARBA" id="ARBA00022692"/>
    </source>
</evidence>
<evidence type="ECO:0000256" key="2">
    <source>
        <dbReference type="ARBA" id="ARBA00022475"/>
    </source>
</evidence>
<reference evidence="8" key="1">
    <citation type="submission" date="2020-02" db="EMBL/GenBank/DDBJ databases">
        <authorList>
            <person name="Meier V. D."/>
        </authorList>
    </citation>
    <scope>NUCLEOTIDE SEQUENCE</scope>
    <source>
        <strain evidence="8">AVDCRST_MAG26</strain>
    </source>
</reference>
<keyword evidence="2" id="KW-1003">Cell membrane</keyword>
<sequence length="396" mass="43228">MNKIWTIARYEYIRHVRRRAFQFTALGLPLLMASIFGLIILVVLRSGVEQRIGIVDETRRFAAVDVNALDLRRPIPVEQFADETAARAAFDAGRTDAFIVIPEDYLETGKVRSLGRRKLSEAGQTQVERMLEAGLLAEAPPENRGRLGGRIDMVLRTPDGGREISANNVLLFLLPYAFALLFVTITFTTSGYLLQAVTEEKEDRVMEILATTVSPGRMIMGKVLGLSGVGLTQTLIWLLIGLVSAVAISRDTSWLAEISLPWQIAALAVAYFLLGYLLIASCYTAIGASVPTPQEAQPLAGPVSLLAMAPFFLLVVILADPNGTLAVVLSLIPFSAPLTMLMRLPLADIPAWQIVTSMLLLVLSALGVMFLAGRAMRLGMLRYGKRLSLAELFRSG</sequence>
<dbReference type="PANTHER" id="PTHR30294">
    <property type="entry name" value="MEMBRANE COMPONENT OF ABC TRANSPORTER YHHJ-RELATED"/>
    <property type="match status" value="1"/>
</dbReference>
<keyword evidence="5 6" id="KW-0472">Membrane</keyword>
<organism evidence="8">
    <name type="scientific">uncultured Chloroflexia bacterium</name>
    <dbReference type="NCBI Taxonomy" id="1672391"/>
    <lineage>
        <taxon>Bacteria</taxon>
        <taxon>Bacillati</taxon>
        <taxon>Chloroflexota</taxon>
        <taxon>Chloroflexia</taxon>
        <taxon>environmental samples</taxon>
    </lineage>
</organism>
<keyword evidence="4 6" id="KW-1133">Transmembrane helix</keyword>
<feature type="transmembrane region" description="Helical" evidence="6">
    <location>
        <begin position="260"/>
        <end position="279"/>
    </location>
</feature>